<proteinExistence type="predicted"/>
<dbReference type="Proteomes" id="UP001391051">
    <property type="component" value="Unassembled WGS sequence"/>
</dbReference>
<evidence type="ECO:0000256" key="1">
    <source>
        <dbReference type="SAM" id="SignalP"/>
    </source>
</evidence>
<feature type="chain" id="PRO_5045600296" evidence="1">
    <location>
        <begin position="27"/>
        <end position="137"/>
    </location>
</feature>
<protein>
    <submittedName>
        <fullName evidence="2">Pyruvate decarboxylase</fullName>
    </submittedName>
</protein>
<evidence type="ECO:0000313" key="2">
    <source>
        <dbReference type="EMBL" id="KAK7942526.1"/>
    </source>
</evidence>
<keyword evidence="3" id="KW-1185">Reference proteome</keyword>
<evidence type="ECO:0000313" key="3">
    <source>
        <dbReference type="Proteomes" id="UP001391051"/>
    </source>
</evidence>
<accession>A0ABR1PXR6</accession>
<keyword evidence="2" id="KW-0670">Pyruvate</keyword>
<dbReference type="GeneID" id="92080923"/>
<dbReference type="EMBL" id="JAQQWE010000008">
    <property type="protein sequence ID" value="KAK7942526.1"/>
    <property type="molecule type" value="Genomic_DNA"/>
</dbReference>
<dbReference type="RefSeq" id="XP_066694557.1">
    <property type="nucleotide sequence ID" value="XM_066847861.1"/>
</dbReference>
<organism evidence="2 3">
    <name type="scientific">Apiospora aurea</name>
    <dbReference type="NCBI Taxonomy" id="335848"/>
    <lineage>
        <taxon>Eukaryota</taxon>
        <taxon>Fungi</taxon>
        <taxon>Dikarya</taxon>
        <taxon>Ascomycota</taxon>
        <taxon>Pezizomycotina</taxon>
        <taxon>Sordariomycetes</taxon>
        <taxon>Xylariomycetidae</taxon>
        <taxon>Amphisphaeriales</taxon>
        <taxon>Apiosporaceae</taxon>
        <taxon>Apiospora</taxon>
    </lineage>
</organism>
<reference evidence="2 3" key="1">
    <citation type="submission" date="2023-01" db="EMBL/GenBank/DDBJ databases">
        <title>Analysis of 21 Apiospora genomes using comparative genomics revels a genus with tremendous synthesis potential of carbohydrate active enzymes and secondary metabolites.</title>
        <authorList>
            <person name="Sorensen T."/>
        </authorList>
    </citation>
    <scope>NUCLEOTIDE SEQUENCE [LARGE SCALE GENOMIC DNA]</scope>
    <source>
        <strain evidence="2 3">CBS 24483</strain>
    </source>
</reference>
<gene>
    <name evidence="2" type="ORF">PG986_011639</name>
</gene>
<sequence>MAEPLSLAASMAGLISLGLQVTGGIAKYLDAVKCRNEELSAVRQQNALLTDTLATIEKTTGKLIHLSPEVADVTKRNFDSFKDSVNALEGFAAQLASCNVVTWRSRLQDKTAKLRYAFDRPKLEQLCARVKQAQFGE</sequence>
<keyword evidence="1" id="KW-0732">Signal</keyword>
<comment type="caution">
    <text evidence="2">The sequence shown here is derived from an EMBL/GenBank/DDBJ whole genome shotgun (WGS) entry which is preliminary data.</text>
</comment>
<feature type="signal peptide" evidence="1">
    <location>
        <begin position="1"/>
        <end position="26"/>
    </location>
</feature>
<name>A0ABR1PXR6_9PEZI</name>